<gene>
    <name evidence="1" type="ORF">AVDCRST_MAG23-2559</name>
</gene>
<accession>A0A6J4UDE2</accession>
<organism evidence="1">
    <name type="scientific">uncultured Sphingosinicella sp</name>
    <dbReference type="NCBI Taxonomy" id="478748"/>
    <lineage>
        <taxon>Bacteria</taxon>
        <taxon>Pseudomonadati</taxon>
        <taxon>Pseudomonadota</taxon>
        <taxon>Alphaproteobacteria</taxon>
        <taxon>Sphingomonadales</taxon>
        <taxon>Sphingosinicellaceae</taxon>
        <taxon>Sphingosinicella</taxon>
        <taxon>environmental samples</taxon>
    </lineage>
</organism>
<protein>
    <recommendedName>
        <fullName evidence="2">DUF433 domain-containing protein</fullName>
    </recommendedName>
</protein>
<name>A0A6J4UDE2_9SPHN</name>
<dbReference type="InterPro" id="IPR007367">
    <property type="entry name" value="DUF433"/>
</dbReference>
<dbReference type="PANTHER" id="PTHR34849:SF3">
    <property type="entry name" value="SSR2962 PROTEIN"/>
    <property type="match status" value="1"/>
</dbReference>
<evidence type="ECO:0000313" key="1">
    <source>
        <dbReference type="EMBL" id="CAA9546151.1"/>
    </source>
</evidence>
<sequence length="80" mass="9016">MNWREHIYSDPEIGGGKPIFRGTRFKVEFVLKLIAAGWTYEQMAAEYPGILPEHLRAAAAFAADMMRDEEYVAIGQAQAI</sequence>
<dbReference type="InterPro" id="IPR036388">
    <property type="entry name" value="WH-like_DNA-bd_sf"/>
</dbReference>
<evidence type="ECO:0008006" key="2">
    <source>
        <dbReference type="Google" id="ProtNLM"/>
    </source>
</evidence>
<dbReference type="Pfam" id="PF04255">
    <property type="entry name" value="DUF433"/>
    <property type="match status" value="1"/>
</dbReference>
<dbReference type="EMBL" id="CADCWD010000085">
    <property type="protein sequence ID" value="CAA9546151.1"/>
    <property type="molecule type" value="Genomic_DNA"/>
</dbReference>
<dbReference type="SUPFAM" id="SSF46689">
    <property type="entry name" value="Homeodomain-like"/>
    <property type="match status" value="1"/>
</dbReference>
<proteinExistence type="predicted"/>
<dbReference type="AlphaFoldDB" id="A0A6J4UDE2"/>
<dbReference type="PANTHER" id="PTHR34849">
    <property type="entry name" value="SSL5025 PROTEIN"/>
    <property type="match status" value="1"/>
</dbReference>
<dbReference type="Gene3D" id="1.10.10.10">
    <property type="entry name" value="Winged helix-like DNA-binding domain superfamily/Winged helix DNA-binding domain"/>
    <property type="match status" value="1"/>
</dbReference>
<reference evidence="1" key="1">
    <citation type="submission" date="2020-02" db="EMBL/GenBank/DDBJ databases">
        <authorList>
            <person name="Meier V. D."/>
        </authorList>
    </citation>
    <scope>NUCLEOTIDE SEQUENCE</scope>
    <source>
        <strain evidence="1">AVDCRST_MAG23</strain>
    </source>
</reference>
<dbReference type="InterPro" id="IPR009057">
    <property type="entry name" value="Homeodomain-like_sf"/>
</dbReference>